<dbReference type="AlphaFoldDB" id="A0A0A9G6R5"/>
<feature type="region of interest" description="Disordered" evidence="1">
    <location>
        <begin position="68"/>
        <end position="135"/>
    </location>
</feature>
<name>A0A0A9G6R5_ARUDO</name>
<accession>A0A0A9G6R5</accession>
<reference evidence="2" key="1">
    <citation type="submission" date="2014-09" db="EMBL/GenBank/DDBJ databases">
        <authorList>
            <person name="Magalhaes I.L.F."/>
            <person name="Oliveira U."/>
            <person name="Santos F.R."/>
            <person name="Vidigal T.H.D.A."/>
            <person name="Brescovit A.D."/>
            <person name="Santos A.J."/>
        </authorList>
    </citation>
    <scope>NUCLEOTIDE SEQUENCE</scope>
    <source>
        <tissue evidence="2">Shoot tissue taken approximately 20 cm above the soil surface</tissue>
    </source>
</reference>
<evidence type="ECO:0000256" key="1">
    <source>
        <dbReference type="SAM" id="MobiDB-lite"/>
    </source>
</evidence>
<proteinExistence type="predicted"/>
<sequence length="159" mass="17885">MHRHAKPRGLQRVWPSPTPCSSVSHPSSLFSPLLAVPYDAVAVDHGSQNHRPSYSALSPLRSLPIRARVAGAAAPPRPLHRRDPEDRAAASPSAAFRTSLADRSRRACASFSAPATRRPSARPTTSSFLRSPRRRSELRRFTRTKHRRVTWVFLRWNLR</sequence>
<reference evidence="2" key="2">
    <citation type="journal article" date="2015" name="Data Brief">
        <title>Shoot transcriptome of the giant reed, Arundo donax.</title>
        <authorList>
            <person name="Barrero R.A."/>
            <person name="Guerrero F.D."/>
            <person name="Moolhuijzen P."/>
            <person name="Goolsby J.A."/>
            <person name="Tidwell J."/>
            <person name="Bellgard S.E."/>
            <person name="Bellgard M.I."/>
        </authorList>
    </citation>
    <scope>NUCLEOTIDE SEQUENCE</scope>
    <source>
        <tissue evidence="2">Shoot tissue taken approximately 20 cm above the soil surface</tissue>
    </source>
</reference>
<dbReference type="EMBL" id="GBRH01177121">
    <property type="protein sequence ID" value="JAE20775.1"/>
    <property type="molecule type" value="Transcribed_RNA"/>
</dbReference>
<organism evidence="2">
    <name type="scientific">Arundo donax</name>
    <name type="common">Giant reed</name>
    <name type="synonym">Donax arundinaceus</name>
    <dbReference type="NCBI Taxonomy" id="35708"/>
    <lineage>
        <taxon>Eukaryota</taxon>
        <taxon>Viridiplantae</taxon>
        <taxon>Streptophyta</taxon>
        <taxon>Embryophyta</taxon>
        <taxon>Tracheophyta</taxon>
        <taxon>Spermatophyta</taxon>
        <taxon>Magnoliopsida</taxon>
        <taxon>Liliopsida</taxon>
        <taxon>Poales</taxon>
        <taxon>Poaceae</taxon>
        <taxon>PACMAD clade</taxon>
        <taxon>Arundinoideae</taxon>
        <taxon>Arundineae</taxon>
        <taxon>Arundo</taxon>
    </lineage>
</organism>
<protein>
    <submittedName>
        <fullName evidence="2">Uncharacterized protein</fullName>
    </submittedName>
</protein>
<evidence type="ECO:0000313" key="2">
    <source>
        <dbReference type="EMBL" id="JAE20775.1"/>
    </source>
</evidence>